<reference evidence="2 3" key="1">
    <citation type="journal article" date="2012" name="Nat. Biotechnol.">
        <title>Draft genome sequence of pigeonpea (Cajanus cajan), an orphan legume crop of resource-poor farmers.</title>
        <authorList>
            <person name="Varshney R.K."/>
            <person name="Chen W."/>
            <person name="Li Y."/>
            <person name="Bharti A.K."/>
            <person name="Saxena R.K."/>
            <person name="Schlueter J.A."/>
            <person name="Donoghue M.T."/>
            <person name="Azam S."/>
            <person name="Fan G."/>
            <person name="Whaley A.M."/>
            <person name="Farmer A.D."/>
            <person name="Sheridan J."/>
            <person name="Iwata A."/>
            <person name="Tuteja R."/>
            <person name="Penmetsa R.V."/>
            <person name="Wu W."/>
            <person name="Upadhyaya H.D."/>
            <person name="Yang S.P."/>
            <person name="Shah T."/>
            <person name="Saxena K.B."/>
            <person name="Michael T."/>
            <person name="McCombie W.R."/>
            <person name="Yang B."/>
            <person name="Zhang G."/>
            <person name="Yang H."/>
            <person name="Wang J."/>
            <person name="Spillane C."/>
            <person name="Cook D.R."/>
            <person name="May G.D."/>
            <person name="Xu X."/>
            <person name="Jackson S.A."/>
        </authorList>
    </citation>
    <scope>NUCLEOTIDE SEQUENCE [LARGE SCALE GENOMIC DNA]</scope>
    <source>
        <strain evidence="3">cv. Asha</strain>
    </source>
</reference>
<protein>
    <recommendedName>
        <fullName evidence="1">GAG-pre-integrase domain-containing protein</fullName>
    </recommendedName>
</protein>
<keyword evidence="3" id="KW-1185">Reference proteome</keyword>
<sequence length="126" mass="14953">MLYDTTNIIEGSKRTNILSLKDTKLHIKNALYFFKSYRNLFSFNDILLEKLFVFSYGLYCTYINTVETHTIVNQKFTNQNKFEVWHDRLGHPKTIMMQKIIENSCEHLLKNQEILQLNIFSCTTCS</sequence>
<proteinExistence type="predicted"/>
<evidence type="ECO:0000259" key="1">
    <source>
        <dbReference type="Pfam" id="PF13976"/>
    </source>
</evidence>
<feature type="domain" description="GAG-pre-integrase" evidence="1">
    <location>
        <begin position="57"/>
        <end position="125"/>
    </location>
</feature>
<accession>A0A151TQS5</accession>
<evidence type="ECO:0000313" key="2">
    <source>
        <dbReference type="EMBL" id="KYP69370.1"/>
    </source>
</evidence>
<dbReference type="Pfam" id="PF13976">
    <property type="entry name" value="gag_pre-integrs"/>
    <property type="match status" value="1"/>
</dbReference>
<gene>
    <name evidence="2" type="ORF">KK1_008559</name>
</gene>
<dbReference type="AlphaFoldDB" id="A0A151TQS5"/>
<dbReference type="InterPro" id="IPR025724">
    <property type="entry name" value="GAG-pre-integrase_dom"/>
</dbReference>
<evidence type="ECO:0000313" key="3">
    <source>
        <dbReference type="Proteomes" id="UP000075243"/>
    </source>
</evidence>
<dbReference type="Gramene" id="C.cajan_08313.t">
    <property type="protein sequence ID" value="C.cajan_08313.t"/>
    <property type="gene ID" value="C.cajan_08313"/>
</dbReference>
<dbReference type="EMBL" id="CM003605">
    <property type="protein sequence ID" value="KYP69370.1"/>
    <property type="molecule type" value="Genomic_DNA"/>
</dbReference>
<name>A0A151TQS5_CAJCA</name>
<dbReference type="Proteomes" id="UP000075243">
    <property type="component" value="Chromosome 3"/>
</dbReference>
<organism evidence="2 3">
    <name type="scientific">Cajanus cajan</name>
    <name type="common">Pigeon pea</name>
    <name type="synonym">Cajanus indicus</name>
    <dbReference type="NCBI Taxonomy" id="3821"/>
    <lineage>
        <taxon>Eukaryota</taxon>
        <taxon>Viridiplantae</taxon>
        <taxon>Streptophyta</taxon>
        <taxon>Embryophyta</taxon>
        <taxon>Tracheophyta</taxon>
        <taxon>Spermatophyta</taxon>
        <taxon>Magnoliopsida</taxon>
        <taxon>eudicotyledons</taxon>
        <taxon>Gunneridae</taxon>
        <taxon>Pentapetalae</taxon>
        <taxon>rosids</taxon>
        <taxon>fabids</taxon>
        <taxon>Fabales</taxon>
        <taxon>Fabaceae</taxon>
        <taxon>Papilionoideae</taxon>
        <taxon>50 kb inversion clade</taxon>
        <taxon>NPAAA clade</taxon>
        <taxon>indigoferoid/millettioid clade</taxon>
        <taxon>Phaseoleae</taxon>
        <taxon>Cajanus</taxon>
    </lineage>
</organism>